<dbReference type="PRINTS" id="PR00598">
    <property type="entry name" value="HTHMARR"/>
</dbReference>
<feature type="domain" description="HTH marR-type" evidence="4">
    <location>
        <begin position="33"/>
        <end position="167"/>
    </location>
</feature>
<gene>
    <name evidence="5" type="ORF">METEAL_35020</name>
</gene>
<dbReference type="Pfam" id="PF01047">
    <property type="entry name" value="MarR"/>
    <property type="match status" value="1"/>
</dbReference>
<name>A0AA48H9N6_9BACT</name>
<dbReference type="EMBL" id="AP027080">
    <property type="protein sequence ID" value="BDU74328.1"/>
    <property type="molecule type" value="Genomic_DNA"/>
</dbReference>
<evidence type="ECO:0000313" key="6">
    <source>
        <dbReference type="Proteomes" id="UP001238179"/>
    </source>
</evidence>
<keyword evidence="3" id="KW-0804">Transcription</keyword>
<organism evidence="5 6">
    <name type="scientific">Mesoterricola silvestris</name>
    <dbReference type="NCBI Taxonomy" id="2927979"/>
    <lineage>
        <taxon>Bacteria</taxon>
        <taxon>Pseudomonadati</taxon>
        <taxon>Acidobacteriota</taxon>
        <taxon>Holophagae</taxon>
        <taxon>Holophagales</taxon>
        <taxon>Holophagaceae</taxon>
        <taxon>Mesoterricola</taxon>
    </lineage>
</organism>
<reference evidence="6" key="1">
    <citation type="journal article" date="2023" name="Int. J. Syst. Evol. Microbiol.">
        <title>Mesoterricola silvestris gen. nov., sp. nov., Mesoterricola sediminis sp. nov., Geothrix oryzae sp. nov., Geothrix edaphica sp. nov., Geothrix rubra sp. nov., and Geothrix limicola sp. nov., six novel members of Acidobacteriota isolated from soils.</title>
        <authorList>
            <person name="Itoh H."/>
            <person name="Sugisawa Y."/>
            <person name="Mise K."/>
            <person name="Xu Z."/>
            <person name="Kuniyasu M."/>
            <person name="Ushijima N."/>
            <person name="Kawano K."/>
            <person name="Kobayashi E."/>
            <person name="Shiratori Y."/>
            <person name="Masuda Y."/>
            <person name="Senoo K."/>
        </authorList>
    </citation>
    <scope>NUCLEOTIDE SEQUENCE [LARGE SCALE GENOMIC DNA]</scope>
    <source>
        <strain evidence="6">W79</strain>
    </source>
</reference>
<dbReference type="Gene3D" id="1.10.10.10">
    <property type="entry name" value="Winged helix-like DNA-binding domain superfamily/Winged helix DNA-binding domain"/>
    <property type="match status" value="1"/>
</dbReference>
<accession>A0AA48H9N6</accession>
<dbReference type="SMART" id="SM00347">
    <property type="entry name" value="HTH_MARR"/>
    <property type="match status" value="1"/>
</dbReference>
<protein>
    <recommendedName>
        <fullName evidence="4">HTH marR-type domain-containing protein</fullName>
    </recommendedName>
</protein>
<dbReference type="InterPro" id="IPR036390">
    <property type="entry name" value="WH_DNA-bd_sf"/>
</dbReference>
<evidence type="ECO:0000256" key="1">
    <source>
        <dbReference type="ARBA" id="ARBA00023015"/>
    </source>
</evidence>
<dbReference type="SUPFAM" id="SSF46785">
    <property type="entry name" value="Winged helix' DNA-binding domain"/>
    <property type="match status" value="1"/>
</dbReference>
<dbReference type="PROSITE" id="PS01117">
    <property type="entry name" value="HTH_MARR_1"/>
    <property type="match status" value="1"/>
</dbReference>
<dbReference type="GO" id="GO:0006950">
    <property type="term" value="P:response to stress"/>
    <property type="evidence" value="ECO:0007669"/>
    <property type="project" value="TreeGrafter"/>
</dbReference>
<dbReference type="PANTHER" id="PTHR33164">
    <property type="entry name" value="TRANSCRIPTIONAL REGULATOR, MARR FAMILY"/>
    <property type="match status" value="1"/>
</dbReference>
<sequence length="175" mass="19681">MTPCPVSQFRSPKYERIQRLVERLGAPSMDRYSLEAYLLLMSVSDEVREIANTKLSCHGLGEGRIMTLVLLLENQPEPLSHSRLAELMSVTKGSITGLVDSLEQDGLVKRIEAPEDRRTRLIAITPAGLDLVNVYLPQKWRGIEQLMSHLSLEERDTLVGLLQKVQEGLPAYRGE</sequence>
<dbReference type="InterPro" id="IPR039422">
    <property type="entry name" value="MarR/SlyA-like"/>
</dbReference>
<evidence type="ECO:0000259" key="4">
    <source>
        <dbReference type="PROSITE" id="PS50995"/>
    </source>
</evidence>
<keyword evidence="2" id="KW-0238">DNA-binding</keyword>
<keyword evidence="6" id="KW-1185">Reference proteome</keyword>
<dbReference type="InterPro" id="IPR036388">
    <property type="entry name" value="WH-like_DNA-bd_sf"/>
</dbReference>
<dbReference type="InterPro" id="IPR023187">
    <property type="entry name" value="Tscrpt_reg_MarR-type_CS"/>
</dbReference>
<dbReference type="AlphaFoldDB" id="A0AA48H9N6"/>
<dbReference type="PANTHER" id="PTHR33164:SF43">
    <property type="entry name" value="HTH-TYPE TRANSCRIPTIONAL REPRESSOR YETL"/>
    <property type="match status" value="1"/>
</dbReference>
<dbReference type="GO" id="GO:0003700">
    <property type="term" value="F:DNA-binding transcription factor activity"/>
    <property type="evidence" value="ECO:0007669"/>
    <property type="project" value="InterPro"/>
</dbReference>
<proteinExistence type="predicted"/>
<dbReference type="GO" id="GO:0003677">
    <property type="term" value="F:DNA binding"/>
    <property type="evidence" value="ECO:0007669"/>
    <property type="project" value="UniProtKB-KW"/>
</dbReference>
<evidence type="ECO:0000313" key="5">
    <source>
        <dbReference type="EMBL" id="BDU74328.1"/>
    </source>
</evidence>
<evidence type="ECO:0000256" key="3">
    <source>
        <dbReference type="ARBA" id="ARBA00023163"/>
    </source>
</evidence>
<evidence type="ECO:0000256" key="2">
    <source>
        <dbReference type="ARBA" id="ARBA00023125"/>
    </source>
</evidence>
<keyword evidence="1" id="KW-0805">Transcription regulation</keyword>
<dbReference type="Proteomes" id="UP001238179">
    <property type="component" value="Chromosome"/>
</dbReference>
<dbReference type="PROSITE" id="PS50995">
    <property type="entry name" value="HTH_MARR_2"/>
    <property type="match status" value="1"/>
</dbReference>
<dbReference type="InterPro" id="IPR000835">
    <property type="entry name" value="HTH_MarR-typ"/>
</dbReference>
<dbReference type="KEGG" id="msil:METEAL_35020"/>